<dbReference type="PANTHER" id="PTHR32305:SF17">
    <property type="entry name" value="TRNA NUCLEASE WAPA"/>
    <property type="match status" value="1"/>
</dbReference>
<dbReference type="Proteomes" id="UP001595868">
    <property type="component" value="Unassembled WGS sequence"/>
</dbReference>
<name>A0ABV8KWP2_9ACTN</name>
<evidence type="ECO:0000256" key="1">
    <source>
        <dbReference type="ARBA" id="ARBA00022737"/>
    </source>
</evidence>
<dbReference type="InterPro" id="IPR022385">
    <property type="entry name" value="Rhs_assc_core"/>
</dbReference>
<dbReference type="InterPro" id="IPR011047">
    <property type="entry name" value="Quinoprotein_ADH-like_sf"/>
</dbReference>
<evidence type="ECO:0000313" key="5">
    <source>
        <dbReference type="EMBL" id="MFC4110369.1"/>
    </source>
</evidence>
<feature type="region of interest" description="Disordered" evidence="3">
    <location>
        <begin position="287"/>
        <end position="307"/>
    </location>
</feature>
<dbReference type="RefSeq" id="WP_377552713.1">
    <property type="nucleotide sequence ID" value="NZ_JBHSBN010000040.1"/>
</dbReference>
<evidence type="ECO:0000256" key="2">
    <source>
        <dbReference type="SAM" id="Coils"/>
    </source>
</evidence>
<accession>A0ABV8KWP2</accession>
<feature type="coiled-coil region" evidence="2">
    <location>
        <begin position="490"/>
        <end position="524"/>
    </location>
</feature>
<dbReference type="NCBIfam" id="TIGR03696">
    <property type="entry name" value="Rhs_assc_core"/>
    <property type="match status" value="1"/>
</dbReference>
<dbReference type="EMBL" id="JBHSBN010000040">
    <property type="protein sequence ID" value="MFC4110369.1"/>
    <property type="molecule type" value="Genomic_DNA"/>
</dbReference>
<keyword evidence="1" id="KW-0677">Repeat</keyword>
<dbReference type="Pfam" id="PF25023">
    <property type="entry name" value="TEN_YD-shell"/>
    <property type="match status" value="1"/>
</dbReference>
<sequence length="525" mass="56275">MVGRTTADGKWIKQEFFYEPGTRRLQNVRAATRTAGTLNYITDTTYSYDAVGHVLKASDAPVGATADHQCFTYDYLNRLTEAWTPGNGDCDAVRSVGALGGPAKYWNSWTFDTTGNRRTEVVHAAGGDTTSTYTYPAAGQPQPHTLTQVKTVGPAGTKTIAYGYDKTGNTTSRPGTGANRQTLTWDAEGHLEKVDENGVVSTFVYDADGNRLARRDGSGTTVYLPGMELNSTGGSNKTATRFYTHGDQTVGVRTNDNKLTWQLADNHGTNTVTVDATSQTLQRRYSTPFGGDRGAAPTFWPDDKGFVGGTKDGTGLTHLGAREYDPQTGRFISVDPIIDPSDPQQMHGYAYASNSPTSYVDATGLRELCGTGNGDYTCGGTTTEVNGSSPDPGTAATPPTPQQIANDLANAKAEKERAAAVKKKSLLDMIKEQGLAFLLDFFGITDIINCFTKGDIGACVQTLVGLIPWGKVFKAGKAIMSGINRAFKTYKAWQKAIRLAEQAIARADEAIAALQRKADEIAEGL</sequence>
<dbReference type="Gene3D" id="2.180.10.10">
    <property type="entry name" value="RHS repeat-associated core"/>
    <property type="match status" value="1"/>
</dbReference>
<keyword evidence="2" id="KW-0175">Coiled coil</keyword>
<protein>
    <submittedName>
        <fullName evidence="5">RHS repeat domain-containing protein</fullName>
    </submittedName>
</protein>
<evidence type="ECO:0000256" key="3">
    <source>
        <dbReference type="SAM" id="MobiDB-lite"/>
    </source>
</evidence>
<dbReference type="SUPFAM" id="SSF50998">
    <property type="entry name" value="Quinoprotein alcohol dehydrogenase-like"/>
    <property type="match status" value="1"/>
</dbReference>
<evidence type="ECO:0000259" key="4">
    <source>
        <dbReference type="Pfam" id="PF25023"/>
    </source>
</evidence>
<organism evidence="5 6">
    <name type="scientific">Micromonospora zhanjiangensis</name>
    <dbReference type="NCBI Taxonomy" id="1522057"/>
    <lineage>
        <taxon>Bacteria</taxon>
        <taxon>Bacillati</taxon>
        <taxon>Actinomycetota</taxon>
        <taxon>Actinomycetes</taxon>
        <taxon>Micromonosporales</taxon>
        <taxon>Micromonosporaceae</taxon>
        <taxon>Micromonospora</taxon>
    </lineage>
</organism>
<keyword evidence="6" id="KW-1185">Reference proteome</keyword>
<feature type="domain" description="Teneurin-like YD-shell" evidence="4">
    <location>
        <begin position="157"/>
        <end position="356"/>
    </location>
</feature>
<dbReference type="InterPro" id="IPR050708">
    <property type="entry name" value="T6SS_VgrG/RHS"/>
</dbReference>
<dbReference type="PANTHER" id="PTHR32305">
    <property type="match status" value="1"/>
</dbReference>
<gene>
    <name evidence="5" type="ORF">ACFOX0_31170</name>
</gene>
<comment type="caution">
    <text evidence="5">The sequence shown here is derived from an EMBL/GenBank/DDBJ whole genome shotgun (WGS) entry which is preliminary data.</text>
</comment>
<proteinExistence type="predicted"/>
<reference evidence="6" key="1">
    <citation type="journal article" date="2019" name="Int. J. Syst. Evol. Microbiol.">
        <title>The Global Catalogue of Microorganisms (GCM) 10K type strain sequencing project: providing services to taxonomists for standard genome sequencing and annotation.</title>
        <authorList>
            <consortium name="The Broad Institute Genomics Platform"/>
            <consortium name="The Broad Institute Genome Sequencing Center for Infectious Disease"/>
            <person name="Wu L."/>
            <person name="Ma J."/>
        </authorList>
    </citation>
    <scope>NUCLEOTIDE SEQUENCE [LARGE SCALE GENOMIC DNA]</scope>
    <source>
        <strain evidence="6">2902at01</strain>
    </source>
</reference>
<feature type="region of interest" description="Disordered" evidence="3">
    <location>
        <begin position="381"/>
        <end position="400"/>
    </location>
</feature>
<feature type="compositionally biased region" description="Polar residues" evidence="3">
    <location>
        <begin position="381"/>
        <end position="391"/>
    </location>
</feature>
<evidence type="ECO:0000313" key="6">
    <source>
        <dbReference type="Proteomes" id="UP001595868"/>
    </source>
</evidence>
<dbReference type="InterPro" id="IPR056823">
    <property type="entry name" value="TEN-like_YD-shell"/>
</dbReference>